<dbReference type="Proteomes" id="UP000824120">
    <property type="component" value="Chromosome 3"/>
</dbReference>
<comment type="caution">
    <text evidence="1">The sequence shown here is derived from an EMBL/GenBank/DDBJ whole genome shotgun (WGS) entry which is preliminary data.</text>
</comment>
<keyword evidence="2" id="KW-1185">Reference proteome</keyword>
<protein>
    <submittedName>
        <fullName evidence="1">Uncharacterized protein</fullName>
    </submittedName>
</protein>
<accession>A0A9J5ZS75</accession>
<name>A0A9J5ZS75_SOLCO</name>
<reference evidence="1 2" key="1">
    <citation type="submission" date="2020-09" db="EMBL/GenBank/DDBJ databases">
        <title>De no assembly of potato wild relative species, Solanum commersonii.</title>
        <authorList>
            <person name="Cho K."/>
        </authorList>
    </citation>
    <scope>NUCLEOTIDE SEQUENCE [LARGE SCALE GENOMIC DNA]</scope>
    <source>
        <strain evidence="1">LZ3.2</strain>
        <tissue evidence="1">Leaf</tissue>
    </source>
</reference>
<sequence>MKRSSQRVVEQFCRAVLYRPMPQNVRMLKAKLQIQFHLSVFGLLERESVVIRSSWVQLERVNPSPSPTLLARESEWSNVEALLKYDNSVFERNRVYSV</sequence>
<dbReference type="AlphaFoldDB" id="A0A9J5ZS75"/>
<dbReference type="EMBL" id="JACXVP010000003">
    <property type="protein sequence ID" value="KAG5614947.1"/>
    <property type="molecule type" value="Genomic_DNA"/>
</dbReference>
<evidence type="ECO:0000313" key="1">
    <source>
        <dbReference type="EMBL" id="KAG5614947.1"/>
    </source>
</evidence>
<organism evidence="1 2">
    <name type="scientific">Solanum commersonii</name>
    <name type="common">Commerson's wild potato</name>
    <name type="synonym">Commerson's nightshade</name>
    <dbReference type="NCBI Taxonomy" id="4109"/>
    <lineage>
        <taxon>Eukaryota</taxon>
        <taxon>Viridiplantae</taxon>
        <taxon>Streptophyta</taxon>
        <taxon>Embryophyta</taxon>
        <taxon>Tracheophyta</taxon>
        <taxon>Spermatophyta</taxon>
        <taxon>Magnoliopsida</taxon>
        <taxon>eudicotyledons</taxon>
        <taxon>Gunneridae</taxon>
        <taxon>Pentapetalae</taxon>
        <taxon>asterids</taxon>
        <taxon>lamiids</taxon>
        <taxon>Solanales</taxon>
        <taxon>Solanaceae</taxon>
        <taxon>Solanoideae</taxon>
        <taxon>Solaneae</taxon>
        <taxon>Solanum</taxon>
    </lineage>
</organism>
<proteinExistence type="predicted"/>
<gene>
    <name evidence="1" type="ORF">H5410_014771</name>
</gene>
<evidence type="ECO:0000313" key="2">
    <source>
        <dbReference type="Proteomes" id="UP000824120"/>
    </source>
</evidence>